<feature type="region of interest" description="Disordered" evidence="1">
    <location>
        <begin position="440"/>
        <end position="603"/>
    </location>
</feature>
<evidence type="ECO:0000313" key="3">
    <source>
        <dbReference type="Proteomes" id="UP000596742"/>
    </source>
</evidence>
<feature type="region of interest" description="Disordered" evidence="1">
    <location>
        <begin position="126"/>
        <end position="166"/>
    </location>
</feature>
<reference evidence="2" key="1">
    <citation type="submission" date="2018-11" db="EMBL/GenBank/DDBJ databases">
        <authorList>
            <person name="Alioto T."/>
            <person name="Alioto T."/>
        </authorList>
    </citation>
    <scope>NUCLEOTIDE SEQUENCE</scope>
</reference>
<feature type="compositionally biased region" description="Basic and acidic residues" evidence="1">
    <location>
        <begin position="146"/>
        <end position="166"/>
    </location>
</feature>
<feature type="compositionally biased region" description="Basic and acidic residues" evidence="1">
    <location>
        <begin position="565"/>
        <end position="582"/>
    </location>
</feature>
<organism evidence="2 3">
    <name type="scientific">Mytilus galloprovincialis</name>
    <name type="common">Mediterranean mussel</name>
    <dbReference type="NCBI Taxonomy" id="29158"/>
    <lineage>
        <taxon>Eukaryota</taxon>
        <taxon>Metazoa</taxon>
        <taxon>Spiralia</taxon>
        <taxon>Lophotrochozoa</taxon>
        <taxon>Mollusca</taxon>
        <taxon>Bivalvia</taxon>
        <taxon>Autobranchia</taxon>
        <taxon>Pteriomorphia</taxon>
        <taxon>Mytilida</taxon>
        <taxon>Mytiloidea</taxon>
        <taxon>Mytilidae</taxon>
        <taxon>Mytilinae</taxon>
        <taxon>Mytilus</taxon>
    </lineage>
</organism>
<evidence type="ECO:0000313" key="2">
    <source>
        <dbReference type="EMBL" id="VDI25020.1"/>
    </source>
</evidence>
<dbReference type="AlphaFoldDB" id="A0A8B6DW88"/>
<feature type="region of interest" description="Disordered" evidence="1">
    <location>
        <begin position="214"/>
        <end position="410"/>
    </location>
</feature>
<feature type="compositionally biased region" description="Basic and acidic residues" evidence="1">
    <location>
        <begin position="299"/>
        <end position="362"/>
    </location>
</feature>
<feature type="compositionally biased region" description="Basic and acidic residues" evidence="1">
    <location>
        <begin position="478"/>
        <end position="509"/>
    </location>
</feature>
<feature type="compositionally biased region" description="Basic and acidic residues" evidence="1">
    <location>
        <begin position="37"/>
        <end position="68"/>
    </location>
</feature>
<sequence length="603" mass="66794">MRVGRRAREGLVHNERAKGEQRAEADARAKRVGAGAEIERQRGKNGAEDRHTIGKAGAEDKRTSRRTEGEEGGLLYIYLLSSKAGKARRRETSGRRGGQAWGLRNSAKADIRMLAIRGEMSWCSGQRKETGRTKVGVGRTNGEPWGGERKAQGRGERDSRQKAERESEICGGEWIRSYEELEKEGAMRYGISVYEISIARHVLGLYVNRALSQVSGHSWRREEEDQKNKSTTGSRGGESKGRGQAGPGDEREQYSKRETGEARGGGHREIKKETAKGGETGKTRANEVRGRGGGRQARKARETRQGEKRRENGGKRERARTGERGRAGEQGKRPKGVERRTKNVGRREGERRSEDESSRDQGEEGGVNGREAGTRRKKTATGNKQEGREGGSAERRKRRGRGRPGTHRVISLCAEETRGGVACSVPLIEVYRRVRFGFESESMAAKASSRTVHGKSRNKTRVREEKEEGPESFSKKAKTTEGRGGLGEREEERAGELMRAQGERARDGMHQGGARLRAPTSRGGRKRERSSKRGKGPRGVFFYIGQEGERDPAGRARCAVCVGRGAEEKKVKEEDTAGHRTGGEGPRQGSEEREMRAGKERNK</sequence>
<feature type="compositionally biased region" description="Basic residues" evidence="1">
    <location>
        <begin position="523"/>
        <end position="536"/>
    </location>
</feature>
<comment type="caution">
    <text evidence="2">The sequence shown here is derived from an EMBL/GenBank/DDBJ whole genome shotgun (WGS) entry which is preliminary data.</text>
</comment>
<proteinExistence type="predicted"/>
<dbReference type="Proteomes" id="UP000596742">
    <property type="component" value="Unassembled WGS sequence"/>
</dbReference>
<evidence type="ECO:0000256" key="1">
    <source>
        <dbReference type="SAM" id="MobiDB-lite"/>
    </source>
</evidence>
<feature type="compositionally biased region" description="Basic and acidic residues" evidence="1">
    <location>
        <begin position="248"/>
        <end position="290"/>
    </location>
</feature>
<dbReference type="EMBL" id="UYJE01004099">
    <property type="protein sequence ID" value="VDI25020.1"/>
    <property type="molecule type" value="Genomic_DNA"/>
</dbReference>
<name>A0A8B6DW88_MYTGA</name>
<feature type="compositionally biased region" description="Basic and acidic residues" evidence="1">
    <location>
        <begin position="1"/>
        <end position="29"/>
    </location>
</feature>
<gene>
    <name evidence="2" type="ORF">MGAL_10B031044</name>
</gene>
<feature type="region of interest" description="Disordered" evidence="1">
    <location>
        <begin position="1"/>
        <end position="68"/>
    </location>
</feature>
<feature type="compositionally biased region" description="Basic and acidic residues" evidence="1">
    <location>
        <begin position="589"/>
        <end position="603"/>
    </location>
</feature>
<feature type="compositionally biased region" description="Basic residues" evidence="1">
    <location>
        <begin position="395"/>
        <end position="406"/>
    </location>
</feature>
<feature type="compositionally biased region" description="Basic and acidic residues" evidence="1">
    <location>
        <begin position="385"/>
        <end position="394"/>
    </location>
</feature>
<accession>A0A8B6DW88</accession>
<keyword evidence="3" id="KW-1185">Reference proteome</keyword>
<protein>
    <submittedName>
        <fullName evidence="2">Uncharacterized protein</fullName>
    </submittedName>
</protein>
<feature type="compositionally biased region" description="Basic and acidic residues" evidence="1">
    <location>
        <begin position="219"/>
        <end position="228"/>
    </location>
</feature>